<accession>A0A2C5WHK0</accession>
<protein>
    <recommendedName>
        <fullName evidence="3">DUF1340 domain-containing protein</fullName>
    </recommendedName>
</protein>
<name>A0A2C5WHK0_PSEPU</name>
<dbReference type="Proteomes" id="UP000222460">
    <property type="component" value="Unassembled WGS sequence"/>
</dbReference>
<dbReference type="EMBL" id="PDKZ01000001">
    <property type="protein sequence ID" value="PHH44302.1"/>
    <property type="molecule type" value="Genomic_DNA"/>
</dbReference>
<gene>
    <name evidence="1" type="ORF">CRX57_00115</name>
</gene>
<sequence>MSKTYKYSGLTKELHQRLVSEHAALRETHKGSSYRQFFQDVRQCDKRQAVVIYQALNNAVTERARISPQTVERLEGIISDELLDDLQDYLSKNYTRGKTTRQFLDKTNAGLPEHLFKRFREEVEALRKEHARYINDYIRSVKGCSTRQALKTQNAISACYSENATLTPLKAIQMEGVLSRELFSEIADYVFNRYEWSERLDDEVDRIILKYRTRGKIGRNKITVRKALYKAYALGV</sequence>
<proteinExistence type="predicted"/>
<organism evidence="1 2">
    <name type="scientific">Pseudomonas putida</name>
    <name type="common">Arthrobacter siderocapsulatus</name>
    <dbReference type="NCBI Taxonomy" id="303"/>
    <lineage>
        <taxon>Bacteria</taxon>
        <taxon>Pseudomonadati</taxon>
        <taxon>Pseudomonadota</taxon>
        <taxon>Gammaproteobacteria</taxon>
        <taxon>Pseudomonadales</taxon>
        <taxon>Pseudomonadaceae</taxon>
        <taxon>Pseudomonas</taxon>
    </lineage>
</organism>
<comment type="caution">
    <text evidence="1">The sequence shown here is derived from an EMBL/GenBank/DDBJ whole genome shotgun (WGS) entry which is preliminary data.</text>
</comment>
<evidence type="ECO:0008006" key="3">
    <source>
        <dbReference type="Google" id="ProtNLM"/>
    </source>
</evidence>
<reference evidence="2" key="1">
    <citation type="submission" date="2017-10" db="EMBL/GenBank/DDBJ databases">
        <title>FDA dAtabase for Regulatory Grade micrObial Sequences (FDA-ARGOS): Supporting development and validation of Infectious Disease Dx tests.</title>
        <authorList>
            <person name="Goldberg B."/>
            <person name="Campos J."/>
            <person name="Tallon L."/>
            <person name="Sadzewicz L."/>
            <person name="Ott S."/>
            <person name="Zhao X."/>
            <person name="Nagaraj S."/>
            <person name="Vavikolanu K."/>
            <person name="Aluvathingal J."/>
            <person name="Nadendla S."/>
            <person name="Geyer C."/>
            <person name="Sichtig H."/>
        </authorList>
    </citation>
    <scope>NUCLEOTIDE SEQUENCE [LARGE SCALE GENOMIC DNA]</scope>
    <source>
        <strain evidence="2">FDAARGOS_376</strain>
    </source>
</reference>
<dbReference type="InterPro" id="IPR009774">
    <property type="entry name" value="Phage_7201_Orf18"/>
</dbReference>
<dbReference type="AlphaFoldDB" id="A0A2C5WHK0"/>
<evidence type="ECO:0000313" key="1">
    <source>
        <dbReference type="EMBL" id="PHH44302.1"/>
    </source>
</evidence>
<evidence type="ECO:0000313" key="2">
    <source>
        <dbReference type="Proteomes" id="UP000222460"/>
    </source>
</evidence>
<dbReference type="Pfam" id="PF07067">
    <property type="entry name" value="DUF1340"/>
    <property type="match status" value="1"/>
</dbReference>
<dbReference type="RefSeq" id="WP_098963762.1">
    <property type="nucleotide sequence ID" value="NZ_PDKZ01000001.1"/>
</dbReference>